<dbReference type="OrthoDB" id="1551124at2"/>
<dbReference type="Proteomes" id="UP000449846">
    <property type="component" value="Unassembled WGS sequence"/>
</dbReference>
<gene>
    <name evidence="2" type="ORF">GL300_15765</name>
</gene>
<dbReference type="AlphaFoldDB" id="A0A844HT08"/>
<sequence>MDNPLAKRASMMRIDVAKDFSPFPIGRFTPRDGEYTGQSFRELHLVPAMKSVLGTSERIYVDIEGLITLGSSFLEEAFGGLVRESGFKRSDVEKYIVIEFKDPSLKFYSDEISKYIREA</sequence>
<dbReference type="RefSeq" id="WP_155040608.1">
    <property type="nucleotide sequence ID" value="NZ_WMIG01000009.1"/>
</dbReference>
<evidence type="ECO:0000259" key="1">
    <source>
        <dbReference type="Pfam" id="PF14213"/>
    </source>
</evidence>
<dbReference type="InterPro" id="IPR025474">
    <property type="entry name" value="DUF4325"/>
</dbReference>
<evidence type="ECO:0000313" key="2">
    <source>
        <dbReference type="EMBL" id="MTH60672.1"/>
    </source>
</evidence>
<dbReference type="EMBL" id="WMIG01000009">
    <property type="protein sequence ID" value="MTH60672.1"/>
    <property type="molecule type" value="Genomic_DNA"/>
</dbReference>
<evidence type="ECO:0000313" key="3">
    <source>
        <dbReference type="Proteomes" id="UP000449846"/>
    </source>
</evidence>
<dbReference type="Pfam" id="PF14213">
    <property type="entry name" value="DUF4325"/>
    <property type="match status" value="1"/>
</dbReference>
<keyword evidence="3" id="KW-1185">Reference proteome</keyword>
<protein>
    <submittedName>
        <fullName evidence="2">DUF4325 domain-containing protein</fullName>
    </submittedName>
</protein>
<comment type="caution">
    <text evidence="2">The sequence shown here is derived from an EMBL/GenBank/DDBJ whole genome shotgun (WGS) entry which is preliminary data.</text>
</comment>
<proteinExistence type="predicted"/>
<reference evidence="2 3" key="1">
    <citation type="submission" date="2019-11" db="EMBL/GenBank/DDBJ databases">
        <authorList>
            <person name="Dong K."/>
        </authorList>
    </citation>
    <scope>NUCLEOTIDE SEQUENCE [LARGE SCALE GENOMIC DNA]</scope>
    <source>
        <strain evidence="2 3">NBRC 112902</strain>
    </source>
</reference>
<accession>A0A844HT08</accession>
<name>A0A844HT08_9RHOB</name>
<feature type="domain" description="DUF4325" evidence="1">
    <location>
        <begin position="37"/>
        <end position="87"/>
    </location>
</feature>
<organism evidence="2 3">
    <name type="scientific">Paracoccus litorisediminis</name>
    <dbReference type="NCBI Taxonomy" id="2006130"/>
    <lineage>
        <taxon>Bacteria</taxon>
        <taxon>Pseudomonadati</taxon>
        <taxon>Pseudomonadota</taxon>
        <taxon>Alphaproteobacteria</taxon>
        <taxon>Rhodobacterales</taxon>
        <taxon>Paracoccaceae</taxon>
        <taxon>Paracoccus</taxon>
    </lineage>
</organism>